<proteinExistence type="predicted"/>
<dbReference type="SMART" id="SM00066">
    <property type="entry name" value="GAL4"/>
    <property type="match status" value="1"/>
</dbReference>
<keyword evidence="6" id="KW-1185">Reference proteome</keyword>
<organism evidence="5 6">
    <name type="scientific">Dactylonectria macrodidyma</name>
    <dbReference type="NCBI Taxonomy" id="307937"/>
    <lineage>
        <taxon>Eukaryota</taxon>
        <taxon>Fungi</taxon>
        <taxon>Dikarya</taxon>
        <taxon>Ascomycota</taxon>
        <taxon>Pezizomycotina</taxon>
        <taxon>Sordariomycetes</taxon>
        <taxon>Hypocreomycetidae</taxon>
        <taxon>Hypocreales</taxon>
        <taxon>Nectriaceae</taxon>
        <taxon>Dactylonectria</taxon>
    </lineage>
</organism>
<comment type="caution">
    <text evidence="5">The sequence shown here is derived from an EMBL/GenBank/DDBJ whole genome shotgun (WGS) entry which is preliminary data.</text>
</comment>
<dbReference type="PANTHER" id="PTHR47655">
    <property type="entry name" value="QUINIC ACID UTILIZATION ACTIVATOR"/>
    <property type="match status" value="1"/>
</dbReference>
<dbReference type="PANTHER" id="PTHR47655:SF3">
    <property type="entry name" value="ZN(II)2CYS6 TRANSCRIPTION FACTOR (EUROFUNG)"/>
    <property type="match status" value="1"/>
</dbReference>
<sequence length="349" mass="38716">MGSSSLPSRPIKVHKSTLSRRSTSLSTKSVKSMRHTSKQASPSASTDRRVWKACERCRMKKSKCDGEFPCKRCKDDGMVCAAGIKKKMEYKQLPRGYAEVLENTQFALTVAIHKLYFMVRNNQPWELGDPDLNDRGQPVIHNIVQKLGCIRADSDVDLSIHLVFPEDEAGIAKLAHQLEELQKEANNPRKEVEDADSSAYNQTQQASLLELDHSDFKHDYQKAACISNNAMVLSPQSFTPSSEFDFAPLPPEIDASATSPSQSPSMPSFSAWLSISDETQPSDLTMRFLQLPSVPGSMDILNEGFRGFQGLQGLMESEFGTVSPHVLSCPNPEVMMGMGDPMIYSGYIE</sequence>
<accession>A0A9P9IB39</accession>
<dbReference type="Pfam" id="PF00172">
    <property type="entry name" value="Zn_clus"/>
    <property type="match status" value="1"/>
</dbReference>
<evidence type="ECO:0000256" key="2">
    <source>
        <dbReference type="SAM" id="Coils"/>
    </source>
</evidence>
<keyword evidence="2" id="KW-0175">Coiled coil</keyword>
<evidence type="ECO:0000259" key="4">
    <source>
        <dbReference type="PROSITE" id="PS50048"/>
    </source>
</evidence>
<dbReference type="AlphaFoldDB" id="A0A9P9IB39"/>
<evidence type="ECO:0000256" key="3">
    <source>
        <dbReference type="SAM" id="MobiDB-lite"/>
    </source>
</evidence>
<protein>
    <recommendedName>
        <fullName evidence="4">Zn(2)-C6 fungal-type domain-containing protein</fullName>
    </recommendedName>
</protein>
<feature type="region of interest" description="Disordered" evidence="3">
    <location>
        <begin position="243"/>
        <end position="266"/>
    </location>
</feature>
<dbReference type="CDD" id="cd00067">
    <property type="entry name" value="GAL4"/>
    <property type="match status" value="1"/>
</dbReference>
<evidence type="ECO:0000313" key="6">
    <source>
        <dbReference type="Proteomes" id="UP000738349"/>
    </source>
</evidence>
<evidence type="ECO:0000313" key="5">
    <source>
        <dbReference type="EMBL" id="KAH7114873.1"/>
    </source>
</evidence>
<dbReference type="GO" id="GO:0008270">
    <property type="term" value="F:zinc ion binding"/>
    <property type="evidence" value="ECO:0007669"/>
    <property type="project" value="InterPro"/>
</dbReference>
<keyword evidence="1" id="KW-0539">Nucleus</keyword>
<dbReference type="InterPro" id="IPR036864">
    <property type="entry name" value="Zn2-C6_fun-type_DNA-bd_sf"/>
</dbReference>
<dbReference type="CDD" id="cd15486">
    <property type="entry name" value="ZIP_Sip4"/>
    <property type="match status" value="1"/>
</dbReference>
<dbReference type="PROSITE" id="PS50048">
    <property type="entry name" value="ZN2_CY6_FUNGAL_2"/>
    <property type="match status" value="1"/>
</dbReference>
<feature type="compositionally biased region" description="Low complexity" evidence="3">
    <location>
        <begin position="255"/>
        <end position="266"/>
    </location>
</feature>
<feature type="domain" description="Zn(2)-C6 fungal-type" evidence="4">
    <location>
        <begin position="53"/>
        <end position="80"/>
    </location>
</feature>
<name>A0A9P9IB39_9HYPO</name>
<dbReference type="PROSITE" id="PS00463">
    <property type="entry name" value="ZN2_CY6_FUNGAL_1"/>
    <property type="match status" value="1"/>
</dbReference>
<dbReference type="GO" id="GO:0000981">
    <property type="term" value="F:DNA-binding transcription factor activity, RNA polymerase II-specific"/>
    <property type="evidence" value="ECO:0007669"/>
    <property type="project" value="InterPro"/>
</dbReference>
<gene>
    <name evidence="5" type="ORF">EDB81DRAFT_892954</name>
</gene>
<feature type="region of interest" description="Disordered" evidence="3">
    <location>
        <begin position="1"/>
        <end position="45"/>
    </location>
</feature>
<evidence type="ECO:0000256" key="1">
    <source>
        <dbReference type="ARBA" id="ARBA00023242"/>
    </source>
</evidence>
<feature type="coiled-coil region" evidence="2">
    <location>
        <begin position="171"/>
        <end position="198"/>
    </location>
</feature>
<dbReference type="Gene3D" id="4.10.240.10">
    <property type="entry name" value="Zn(2)-C6 fungal-type DNA-binding domain"/>
    <property type="match status" value="1"/>
</dbReference>
<dbReference type="OrthoDB" id="4151048at2759"/>
<reference evidence="5" key="1">
    <citation type="journal article" date="2021" name="Nat. Commun.">
        <title>Genetic determinants of endophytism in the Arabidopsis root mycobiome.</title>
        <authorList>
            <person name="Mesny F."/>
            <person name="Miyauchi S."/>
            <person name="Thiergart T."/>
            <person name="Pickel B."/>
            <person name="Atanasova L."/>
            <person name="Karlsson M."/>
            <person name="Huettel B."/>
            <person name="Barry K.W."/>
            <person name="Haridas S."/>
            <person name="Chen C."/>
            <person name="Bauer D."/>
            <person name="Andreopoulos W."/>
            <person name="Pangilinan J."/>
            <person name="LaButti K."/>
            <person name="Riley R."/>
            <person name="Lipzen A."/>
            <person name="Clum A."/>
            <person name="Drula E."/>
            <person name="Henrissat B."/>
            <person name="Kohler A."/>
            <person name="Grigoriev I.V."/>
            <person name="Martin F.M."/>
            <person name="Hacquard S."/>
        </authorList>
    </citation>
    <scope>NUCLEOTIDE SEQUENCE</scope>
    <source>
        <strain evidence="5">MPI-CAGE-AT-0147</strain>
    </source>
</reference>
<dbReference type="EMBL" id="JAGMUV010000031">
    <property type="protein sequence ID" value="KAH7114873.1"/>
    <property type="molecule type" value="Genomic_DNA"/>
</dbReference>
<dbReference type="Proteomes" id="UP000738349">
    <property type="component" value="Unassembled WGS sequence"/>
</dbReference>
<dbReference type="InterPro" id="IPR001138">
    <property type="entry name" value="Zn2Cys6_DnaBD"/>
</dbReference>
<dbReference type="InterPro" id="IPR052783">
    <property type="entry name" value="Metabolic/Drug-Res_Regulator"/>
</dbReference>
<feature type="compositionally biased region" description="Low complexity" evidence="3">
    <location>
        <begin position="19"/>
        <end position="30"/>
    </location>
</feature>
<dbReference type="SUPFAM" id="SSF57701">
    <property type="entry name" value="Zn2/Cys6 DNA-binding domain"/>
    <property type="match status" value="1"/>
</dbReference>